<comment type="caution">
    <text evidence="11">The sequence shown here is derived from an EMBL/GenBank/DDBJ whole genome shotgun (WGS) entry which is preliminary data.</text>
</comment>
<dbReference type="EMBL" id="JAYKXN010000006">
    <property type="protein sequence ID" value="KAK7278320.1"/>
    <property type="molecule type" value="Genomic_DNA"/>
</dbReference>
<keyword evidence="8" id="KW-0407">Ion channel</keyword>
<keyword evidence="6" id="KW-0406">Ion transport</keyword>
<comment type="similarity">
    <text evidence="2">Belongs to the aromatic acid exporter (TC 2.A.85) family.</text>
</comment>
<evidence type="ECO:0000256" key="9">
    <source>
        <dbReference type="SAM" id="MobiDB-lite"/>
    </source>
</evidence>
<comment type="subcellular location">
    <subcellularLocation>
        <location evidence="1">Membrane</location>
        <topology evidence="1">Multi-pass membrane protein</topology>
    </subcellularLocation>
</comment>
<dbReference type="AlphaFoldDB" id="A0AAN9IIC1"/>
<feature type="compositionally biased region" description="Polar residues" evidence="9">
    <location>
        <begin position="399"/>
        <end position="413"/>
    </location>
</feature>
<name>A0AAN9IIC1_CLITE</name>
<evidence type="ECO:0000313" key="11">
    <source>
        <dbReference type="EMBL" id="KAK7278320.1"/>
    </source>
</evidence>
<evidence type="ECO:0000256" key="5">
    <source>
        <dbReference type="ARBA" id="ARBA00022989"/>
    </source>
</evidence>
<reference evidence="11 12" key="1">
    <citation type="submission" date="2024-01" db="EMBL/GenBank/DDBJ databases">
        <title>The genomes of 5 underutilized Papilionoideae crops provide insights into root nodulation and disease resistance.</title>
        <authorList>
            <person name="Yuan L."/>
        </authorList>
    </citation>
    <scope>NUCLEOTIDE SEQUENCE [LARGE SCALE GENOMIC DNA]</scope>
    <source>
        <strain evidence="11">LY-2023</strain>
        <tissue evidence="11">Leaf</tissue>
    </source>
</reference>
<evidence type="ECO:0000256" key="3">
    <source>
        <dbReference type="ARBA" id="ARBA00022448"/>
    </source>
</evidence>
<dbReference type="PANTHER" id="PTHR31086">
    <property type="entry name" value="ALUMINUM-ACTIVATED MALATE TRANSPORTER 10"/>
    <property type="match status" value="1"/>
</dbReference>
<feature type="transmembrane region" description="Helical" evidence="10">
    <location>
        <begin position="204"/>
        <end position="225"/>
    </location>
</feature>
<organism evidence="11 12">
    <name type="scientific">Clitoria ternatea</name>
    <name type="common">Butterfly pea</name>
    <dbReference type="NCBI Taxonomy" id="43366"/>
    <lineage>
        <taxon>Eukaryota</taxon>
        <taxon>Viridiplantae</taxon>
        <taxon>Streptophyta</taxon>
        <taxon>Embryophyta</taxon>
        <taxon>Tracheophyta</taxon>
        <taxon>Spermatophyta</taxon>
        <taxon>Magnoliopsida</taxon>
        <taxon>eudicotyledons</taxon>
        <taxon>Gunneridae</taxon>
        <taxon>Pentapetalae</taxon>
        <taxon>rosids</taxon>
        <taxon>fabids</taxon>
        <taxon>Fabales</taxon>
        <taxon>Fabaceae</taxon>
        <taxon>Papilionoideae</taxon>
        <taxon>50 kb inversion clade</taxon>
        <taxon>NPAAA clade</taxon>
        <taxon>indigoferoid/millettioid clade</taxon>
        <taxon>Phaseoleae</taxon>
        <taxon>Clitoria</taxon>
    </lineage>
</organism>
<dbReference type="Proteomes" id="UP001359559">
    <property type="component" value="Unassembled WGS sequence"/>
</dbReference>
<evidence type="ECO:0000256" key="1">
    <source>
        <dbReference type="ARBA" id="ARBA00004141"/>
    </source>
</evidence>
<dbReference type="GO" id="GO:0015743">
    <property type="term" value="P:malate transport"/>
    <property type="evidence" value="ECO:0007669"/>
    <property type="project" value="InterPro"/>
</dbReference>
<feature type="transmembrane region" description="Helical" evidence="10">
    <location>
        <begin position="93"/>
        <end position="111"/>
    </location>
</feature>
<dbReference type="GO" id="GO:0034220">
    <property type="term" value="P:monoatomic ion transmembrane transport"/>
    <property type="evidence" value="ECO:0007669"/>
    <property type="project" value="UniProtKB-KW"/>
</dbReference>
<feature type="region of interest" description="Disordered" evidence="9">
    <location>
        <begin position="399"/>
        <end position="423"/>
    </location>
</feature>
<keyword evidence="5 10" id="KW-1133">Transmembrane helix</keyword>
<gene>
    <name evidence="11" type="ORF">RJT34_23347</name>
</gene>
<keyword evidence="7 10" id="KW-0472">Membrane</keyword>
<evidence type="ECO:0000256" key="7">
    <source>
        <dbReference type="ARBA" id="ARBA00023136"/>
    </source>
</evidence>
<protein>
    <recommendedName>
        <fullName evidence="13">Aluminum-activated malate transporter 10</fullName>
    </recommendedName>
</protein>
<evidence type="ECO:0008006" key="13">
    <source>
        <dbReference type="Google" id="ProtNLM"/>
    </source>
</evidence>
<evidence type="ECO:0000313" key="12">
    <source>
        <dbReference type="Proteomes" id="UP001359559"/>
    </source>
</evidence>
<dbReference type="GO" id="GO:0016020">
    <property type="term" value="C:membrane"/>
    <property type="evidence" value="ECO:0007669"/>
    <property type="project" value="UniProtKB-SubCell"/>
</dbReference>
<evidence type="ECO:0000256" key="10">
    <source>
        <dbReference type="SAM" id="Phobius"/>
    </source>
</evidence>
<feature type="transmembrane region" description="Helical" evidence="10">
    <location>
        <begin position="173"/>
        <end position="192"/>
    </location>
</feature>
<evidence type="ECO:0000256" key="2">
    <source>
        <dbReference type="ARBA" id="ARBA00007079"/>
    </source>
</evidence>
<proteinExistence type="inferred from homology"/>
<evidence type="ECO:0000256" key="4">
    <source>
        <dbReference type="ARBA" id="ARBA00022692"/>
    </source>
</evidence>
<dbReference type="InterPro" id="IPR020966">
    <property type="entry name" value="ALMT"/>
</dbReference>
<dbReference type="Pfam" id="PF11744">
    <property type="entry name" value="ALMT"/>
    <property type="match status" value="2"/>
</dbReference>
<sequence length="502" mass="55359">MGGDHKEGVQEVEWRIKVEEDNETLKRALVGCMWAVTAGVVLKLCKFVKKAWELGVNDPRKFIHCLKVGVALSSVSLFYYLKPLYDGVGGNAMWAIMTVVVVFEYTAGATICKTVNRICGTSLAGFLAIGVHWVASRAGDQLEPVIVGVSLFLLASAATFSRFIPTIKARFDYGALIFILTFSLVSVSGYRVDELLVMAQYRMSTILIGSSLCIIVSMILCPVWAGQELYVLVTGNLDKLANSLQGCVTQYFDCTEAPEAENEEETRKQLLGYKCVLSSKATEESMANLARWEPAHGRFNFRHPWSQYVKIGASMRSCASCIDALIGCINSDNETSDDMKRNMSSISMKVGTNSARVIRELATTIRNMKKSSKVDILVTEMNSAAQELRNFLNSYPNMLSPSSQNNAKDTQTEAASSSDDDDDVAAKREIPLIEIIQVVTVASLLIETVTRVEGIVEAVEELSDLAKFQPPLCVKSKQHTTDNKFSPIQQKDDEAMRTLQIV</sequence>
<accession>A0AAN9IIC1</accession>
<evidence type="ECO:0000256" key="6">
    <source>
        <dbReference type="ARBA" id="ARBA00023065"/>
    </source>
</evidence>
<keyword evidence="3" id="KW-0813">Transport</keyword>
<feature type="transmembrane region" description="Helical" evidence="10">
    <location>
        <begin position="141"/>
        <end position="161"/>
    </location>
</feature>
<keyword evidence="4 10" id="KW-0812">Transmembrane</keyword>
<feature type="transmembrane region" description="Helical" evidence="10">
    <location>
        <begin position="118"/>
        <end position="135"/>
    </location>
</feature>
<evidence type="ECO:0000256" key="8">
    <source>
        <dbReference type="ARBA" id="ARBA00023303"/>
    </source>
</evidence>
<keyword evidence="12" id="KW-1185">Reference proteome</keyword>